<dbReference type="OrthoDB" id="4736977at2"/>
<accession>A0A4S1WGQ3</accession>
<protein>
    <recommendedName>
        <fullName evidence="4">Argininosuccinate lyase</fullName>
    </recommendedName>
</protein>
<evidence type="ECO:0000313" key="3">
    <source>
        <dbReference type="Proteomes" id="UP000309848"/>
    </source>
</evidence>
<evidence type="ECO:0008006" key="4">
    <source>
        <dbReference type="Google" id="ProtNLM"/>
    </source>
</evidence>
<gene>
    <name evidence="2" type="ORF">E5A74_10570</name>
</gene>
<keyword evidence="3" id="KW-1185">Reference proteome</keyword>
<dbReference type="RefSeq" id="WP_135984629.1">
    <property type="nucleotide sequence ID" value="NZ_JAASQM010000004.1"/>
</dbReference>
<feature type="chain" id="PRO_5020720390" description="Argininosuccinate lyase" evidence="1">
    <location>
        <begin position="21"/>
        <end position="120"/>
    </location>
</feature>
<dbReference type="AlphaFoldDB" id="A0A4S1WGQ3"/>
<proteinExistence type="predicted"/>
<feature type="signal peptide" evidence="1">
    <location>
        <begin position="1"/>
        <end position="20"/>
    </location>
</feature>
<name>A0A4S1WGQ3_9SPHN</name>
<keyword evidence="1" id="KW-0732">Signal</keyword>
<dbReference type="EMBL" id="SRXU01000004">
    <property type="protein sequence ID" value="TGX42288.1"/>
    <property type="molecule type" value="Genomic_DNA"/>
</dbReference>
<evidence type="ECO:0000313" key="2">
    <source>
        <dbReference type="EMBL" id="TGX42288.1"/>
    </source>
</evidence>
<dbReference type="Proteomes" id="UP000309848">
    <property type="component" value="Unassembled WGS sequence"/>
</dbReference>
<organism evidence="2 3">
    <name type="scientific">Sphingomonas naasensis</name>
    <dbReference type="NCBI Taxonomy" id="1344951"/>
    <lineage>
        <taxon>Bacteria</taxon>
        <taxon>Pseudomonadati</taxon>
        <taxon>Pseudomonadota</taxon>
        <taxon>Alphaproteobacteria</taxon>
        <taxon>Sphingomonadales</taxon>
        <taxon>Sphingomonadaceae</taxon>
        <taxon>Sphingomonas</taxon>
    </lineage>
</organism>
<sequence length="120" mass="12744">MIRIATTLAAVLTLAAPALAEDWDFMLTNSTGKTIKSIEISAAGAGSWAPNKFDPELRKEASVKTGGKTTVHFDKGSGCKYDLKATFDDDSSAVWSAIDICVNSYVTITYANGKASFKVS</sequence>
<reference evidence="2 3" key="1">
    <citation type="submission" date="2019-04" db="EMBL/GenBank/DDBJ databases">
        <title>Sphingomonas psychrotolerans sp. nov., isolated from soil in the Tianshan Mountains, Xinjiang, China.</title>
        <authorList>
            <person name="Luo Y."/>
            <person name="Sheng H."/>
        </authorList>
    </citation>
    <scope>NUCLEOTIDE SEQUENCE [LARGE SCALE GENOMIC DNA]</scope>
    <source>
        <strain evidence="2 3">KIS18-15</strain>
    </source>
</reference>
<evidence type="ECO:0000256" key="1">
    <source>
        <dbReference type="SAM" id="SignalP"/>
    </source>
</evidence>
<comment type="caution">
    <text evidence="2">The sequence shown here is derived from an EMBL/GenBank/DDBJ whole genome shotgun (WGS) entry which is preliminary data.</text>
</comment>